<evidence type="ECO:0000313" key="13">
    <source>
        <dbReference type="EMBL" id="PJM78757.1"/>
    </source>
</evidence>
<evidence type="ECO:0000256" key="8">
    <source>
        <dbReference type="ARBA" id="ARBA00023157"/>
    </source>
</evidence>
<keyword evidence="4" id="KW-0874">Quinone</keyword>
<evidence type="ECO:0000256" key="11">
    <source>
        <dbReference type="SAM" id="Phobius"/>
    </source>
</evidence>
<comment type="caution">
    <text evidence="13">The sequence shown here is derived from an EMBL/GenBank/DDBJ whole genome shotgun (WGS) entry which is preliminary data.</text>
</comment>
<dbReference type="InterPro" id="IPR041714">
    <property type="entry name" value="VKOR_Actinobacteria"/>
</dbReference>
<dbReference type="SMART" id="SM00756">
    <property type="entry name" value="VKc"/>
    <property type="match status" value="1"/>
</dbReference>
<gene>
    <name evidence="13" type="ORF">CUU80_07225</name>
</gene>
<keyword evidence="3 11" id="KW-0812">Transmembrane</keyword>
<evidence type="ECO:0000256" key="1">
    <source>
        <dbReference type="ARBA" id="ARBA00004141"/>
    </source>
</evidence>
<protein>
    <recommendedName>
        <fullName evidence="12">Vitamin K epoxide reductase domain-containing protein</fullName>
    </recommendedName>
</protein>
<evidence type="ECO:0000313" key="14">
    <source>
        <dbReference type="Proteomes" id="UP000228755"/>
    </source>
</evidence>
<dbReference type="InterPro" id="IPR038354">
    <property type="entry name" value="VKOR_sf"/>
</dbReference>
<dbReference type="InterPro" id="IPR012932">
    <property type="entry name" value="VKOR"/>
</dbReference>
<dbReference type="AlphaFoldDB" id="A0A2M9HPK9"/>
<keyword evidence="9" id="KW-0676">Redox-active center</keyword>
<evidence type="ECO:0000256" key="10">
    <source>
        <dbReference type="SAM" id="MobiDB-lite"/>
    </source>
</evidence>
<evidence type="ECO:0000256" key="3">
    <source>
        <dbReference type="ARBA" id="ARBA00022692"/>
    </source>
</evidence>
<keyword evidence="14" id="KW-1185">Reference proteome</keyword>
<accession>A0A2M9HPK9</accession>
<dbReference type="CDD" id="cd12922">
    <property type="entry name" value="VKOR_5"/>
    <property type="match status" value="1"/>
</dbReference>
<feature type="transmembrane region" description="Helical" evidence="11">
    <location>
        <begin position="218"/>
        <end position="241"/>
    </location>
</feature>
<keyword evidence="5 11" id="KW-1133">Transmembrane helix</keyword>
<evidence type="ECO:0000256" key="9">
    <source>
        <dbReference type="ARBA" id="ARBA00023284"/>
    </source>
</evidence>
<keyword evidence="8" id="KW-1015">Disulfide bond</keyword>
<feature type="transmembrane region" description="Helical" evidence="11">
    <location>
        <begin position="100"/>
        <end position="119"/>
    </location>
</feature>
<feature type="transmembrane region" description="Helical" evidence="11">
    <location>
        <begin position="126"/>
        <end position="145"/>
    </location>
</feature>
<reference evidence="13 14" key="1">
    <citation type="submission" date="2017-11" db="EMBL/GenBank/DDBJ databases">
        <title>Draft genome sequences of strains TRE 1, TRE D, TRE H and TRI 7, isolated from tamarins, belonging to four potential novel Bifidobacterium species.</title>
        <authorList>
            <person name="Mattarelli P."/>
            <person name="Modesto M."/>
            <person name="Bonetti A."/>
            <person name="Puglisi E."/>
            <person name="Morelli L."/>
        </authorList>
    </citation>
    <scope>NUCLEOTIDE SEQUENCE [LARGE SCALE GENOMIC DNA]</scope>
    <source>
        <strain evidence="14">TRED</strain>
    </source>
</reference>
<feature type="transmembrane region" description="Helical" evidence="11">
    <location>
        <begin position="151"/>
        <end position="181"/>
    </location>
</feature>
<feature type="transmembrane region" description="Helical" evidence="11">
    <location>
        <begin position="34"/>
        <end position="55"/>
    </location>
</feature>
<dbReference type="GO" id="GO:0048038">
    <property type="term" value="F:quinone binding"/>
    <property type="evidence" value="ECO:0007669"/>
    <property type="project" value="UniProtKB-KW"/>
</dbReference>
<organism evidence="13 14">
    <name type="scientific">Bifidobacterium scaligerum</name>
    <dbReference type="NCBI Taxonomy" id="2052656"/>
    <lineage>
        <taxon>Bacteria</taxon>
        <taxon>Bacillati</taxon>
        <taxon>Actinomycetota</taxon>
        <taxon>Actinomycetes</taxon>
        <taxon>Bifidobacteriales</taxon>
        <taxon>Bifidobacteriaceae</taxon>
        <taxon>Bifidobacterium</taxon>
    </lineage>
</organism>
<evidence type="ECO:0000256" key="2">
    <source>
        <dbReference type="ARBA" id="ARBA00006214"/>
    </source>
</evidence>
<comment type="subcellular location">
    <subcellularLocation>
        <location evidence="1">Membrane</location>
        <topology evidence="1">Multi-pass membrane protein</topology>
    </subcellularLocation>
</comment>
<dbReference type="EMBL" id="PGLQ01000004">
    <property type="protein sequence ID" value="PJM78757.1"/>
    <property type="molecule type" value="Genomic_DNA"/>
</dbReference>
<name>A0A2M9HPK9_9BIFI</name>
<sequence>MRSSMTNSNASVTQPSAHMSTISTLKGWRHSSTWTYLVMLIASAVALGVSFILSAETLQLARHPEQSLGCDVNAVVSCSTVAQSWQAEIIKFGGLSYPNAFFGIAAESVFVTIAVIGLANIRVPRWFATCTWFGGLAALAYAYWLSTQSLFVIHALCPWCLALMFSTTVQFMALSHATVAVQGLPSRRSRNGNSGNADEAPSEVPSGLAKYYRLNIDLMIDVLWIVAIVVLIITTEGAALFA</sequence>
<dbReference type="GO" id="GO:0016020">
    <property type="term" value="C:membrane"/>
    <property type="evidence" value="ECO:0007669"/>
    <property type="project" value="UniProtKB-SubCell"/>
</dbReference>
<comment type="similarity">
    <text evidence="2">Belongs to the VKOR family.</text>
</comment>
<evidence type="ECO:0000256" key="7">
    <source>
        <dbReference type="ARBA" id="ARBA00023136"/>
    </source>
</evidence>
<feature type="region of interest" description="Disordered" evidence="10">
    <location>
        <begin position="185"/>
        <end position="204"/>
    </location>
</feature>
<dbReference type="Pfam" id="PF07884">
    <property type="entry name" value="VKOR"/>
    <property type="match status" value="1"/>
</dbReference>
<dbReference type="Proteomes" id="UP000228755">
    <property type="component" value="Unassembled WGS sequence"/>
</dbReference>
<evidence type="ECO:0000256" key="5">
    <source>
        <dbReference type="ARBA" id="ARBA00022989"/>
    </source>
</evidence>
<proteinExistence type="inferred from homology"/>
<feature type="domain" description="Vitamin K epoxide reductase" evidence="12">
    <location>
        <begin position="32"/>
        <end position="178"/>
    </location>
</feature>
<keyword evidence="7 11" id="KW-0472">Membrane</keyword>
<evidence type="ECO:0000256" key="6">
    <source>
        <dbReference type="ARBA" id="ARBA00023002"/>
    </source>
</evidence>
<dbReference type="GO" id="GO:0016491">
    <property type="term" value="F:oxidoreductase activity"/>
    <property type="evidence" value="ECO:0007669"/>
    <property type="project" value="UniProtKB-KW"/>
</dbReference>
<evidence type="ECO:0000256" key="4">
    <source>
        <dbReference type="ARBA" id="ARBA00022719"/>
    </source>
</evidence>
<evidence type="ECO:0000259" key="12">
    <source>
        <dbReference type="SMART" id="SM00756"/>
    </source>
</evidence>
<dbReference type="Gene3D" id="1.20.1440.130">
    <property type="entry name" value="VKOR domain"/>
    <property type="match status" value="1"/>
</dbReference>
<keyword evidence="6" id="KW-0560">Oxidoreductase</keyword>
<dbReference type="OrthoDB" id="9783799at2"/>